<dbReference type="NCBIfam" id="NF033493">
    <property type="entry name" value="MetS_like_NSS"/>
    <property type="match status" value="1"/>
</dbReference>
<accession>A0A4Z0VXR7</accession>
<keyword evidence="1" id="KW-0472">Membrane</keyword>
<dbReference type="EMBL" id="SRME01000001">
    <property type="protein sequence ID" value="TGG88898.1"/>
    <property type="molecule type" value="Genomic_DNA"/>
</dbReference>
<reference evidence="2 3" key="1">
    <citation type="submission" date="2019-04" db="EMBL/GenBank/DDBJ databases">
        <title>Draft genome sequence data and analysis of a Fermenting Bacterium, Geotoga petraea strain HO-Geo1, isolated from heavy-oil petroleum reservoir in Russia.</title>
        <authorList>
            <person name="Grouzdev D.S."/>
            <person name="Semenova E.M."/>
            <person name="Sokolova D.S."/>
            <person name="Tourova T.P."/>
            <person name="Poltaraus A.B."/>
            <person name="Nazina T.N."/>
        </authorList>
    </citation>
    <scope>NUCLEOTIDE SEQUENCE [LARGE SCALE GENOMIC DNA]</scope>
    <source>
        <strain evidence="2 3">HO-Geo1</strain>
    </source>
</reference>
<sequence>MSLGAWIVMIGSGVILFGGLFYFLGIAFKKSNKK</sequence>
<protein>
    <submittedName>
        <fullName evidence="2">MetS family NSS transporter small subunit</fullName>
    </submittedName>
</protein>
<feature type="transmembrane region" description="Helical" evidence="1">
    <location>
        <begin position="6"/>
        <end position="28"/>
    </location>
</feature>
<dbReference type="RefSeq" id="WP_135402501.1">
    <property type="nucleotide sequence ID" value="NZ_SRME01000001.1"/>
</dbReference>
<evidence type="ECO:0000313" key="2">
    <source>
        <dbReference type="EMBL" id="TGG88898.1"/>
    </source>
</evidence>
<evidence type="ECO:0000256" key="1">
    <source>
        <dbReference type="SAM" id="Phobius"/>
    </source>
</evidence>
<name>A0A4Z0VXR7_9BACT</name>
<dbReference type="Proteomes" id="UP000297288">
    <property type="component" value="Unassembled WGS sequence"/>
</dbReference>
<evidence type="ECO:0000313" key="3">
    <source>
        <dbReference type="Proteomes" id="UP000297288"/>
    </source>
</evidence>
<dbReference type="AlphaFoldDB" id="A0A4Z0VXR7"/>
<proteinExistence type="predicted"/>
<keyword evidence="1" id="KW-1133">Transmembrane helix</keyword>
<gene>
    <name evidence="2" type="ORF">E4650_01510</name>
</gene>
<comment type="caution">
    <text evidence="2">The sequence shown here is derived from an EMBL/GenBank/DDBJ whole genome shotgun (WGS) entry which is preliminary data.</text>
</comment>
<keyword evidence="1" id="KW-0812">Transmembrane</keyword>
<organism evidence="2 3">
    <name type="scientific">Geotoga petraea</name>
    <dbReference type="NCBI Taxonomy" id="28234"/>
    <lineage>
        <taxon>Bacteria</taxon>
        <taxon>Thermotogati</taxon>
        <taxon>Thermotogota</taxon>
        <taxon>Thermotogae</taxon>
        <taxon>Petrotogales</taxon>
        <taxon>Petrotogaceae</taxon>
        <taxon>Geotoga</taxon>
    </lineage>
</organism>